<keyword evidence="2" id="KW-0732">Signal</keyword>
<comment type="caution">
    <text evidence="3">The sequence shown here is derived from an EMBL/GenBank/DDBJ whole genome shotgun (WGS) entry which is preliminary data.</text>
</comment>
<keyword evidence="4" id="KW-1185">Reference proteome</keyword>
<proteinExistence type="predicted"/>
<evidence type="ECO:0000256" key="2">
    <source>
        <dbReference type="SAM" id="SignalP"/>
    </source>
</evidence>
<protein>
    <recommendedName>
        <fullName evidence="5">Silver efflux pump</fullName>
    </recommendedName>
</protein>
<dbReference type="RefSeq" id="WP_162336129.1">
    <property type="nucleotide sequence ID" value="NZ_JBHSRQ010000007.1"/>
</dbReference>
<feature type="region of interest" description="Disordered" evidence="1">
    <location>
        <begin position="79"/>
        <end position="100"/>
    </location>
</feature>
<evidence type="ECO:0008006" key="5">
    <source>
        <dbReference type="Google" id="ProtNLM"/>
    </source>
</evidence>
<feature type="compositionally biased region" description="Basic and acidic residues" evidence="1">
    <location>
        <begin position="84"/>
        <end position="100"/>
    </location>
</feature>
<accession>A0ABQ6ZMA8</accession>
<dbReference type="Proteomes" id="UP000781710">
    <property type="component" value="Unassembled WGS sequence"/>
</dbReference>
<evidence type="ECO:0000313" key="3">
    <source>
        <dbReference type="EMBL" id="KAF1727506.1"/>
    </source>
</evidence>
<gene>
    <name evidence="3" type="ORF">CSC78_01445</name>
</gene>
<feature type="chain" id="PRO_5046890001" description="Silver efflux pump" evidence="2">
    <location>
        <begin position="28"/>
        <end position="100"/>
    </location>
</feature>
<reference evidence="3 4" key="1">
    <citation type="submission" date="2017-10" db="EMBL/GenBank/DDBJ databases">
        <title>Whole genome sequencing of members of genus Pseudoxanthomonas.</title>
        <authorList>
            <person name="Kumar S."/>
            <person name="Bansal K."/>
            <person name="Kaur A."/>
            <person name="Patil P."/>
            <person name="Sharma S."/>
            <person name="Patil P.B."/>
        </authorList>
    </citation>
    <scope>NUCLEOTIDE SEQUENCE [LARGE SCALE GENOMIC DNA]</scope>
    <source>
        <strain evidence="3 4">DSM 17109</strain>
    </source>
</reference>
<evidence type="ECO:0000256" key="1">
    <source>
        <dbReference type="SAM" id="MobiDB-lite"/>
    </source>
</evidence>
<feature type="signal peptide" evidence="2">
    <location>
        <begin position="1"/>
        <end position="27"/>
    </location>
</feature>
<sequence>MNTLKLSGLSIAVAAAALFLGAPMAQAAESGSAKVGHCVGTNACKGQGACKSASNACKGQNACKGHGFTESTAEACKTAGGKFEAPRPSKKAAEPKKANS</sequence>
<name>A0ABQ6ZMA8_9GAMM</name>
<organism evidence="3 4">
    <name type="scientific">Pseudoxanthomonas japonensis</name>
    <dbReference type="NCBI Taxonomy" id="69284"/>
    <lineage>
        <taxon>Bacteria</taxon>
        <taxon>Pseudomonadati</taxon>
        <taxon>Pseudomonadota</taxon>
        <taxon>Gammaproteobacteria</taxon>
        <taxon>Lysobacterales</taxon>
        <taxon>Lysobacteraceae</taxon>
        <taxon>Pseudoxanthomonas</taxon>
    </lineage>
</organism>
<evidence type="ECO:0000313" key="4">
    <source>
        <dbReference type="Proteomes" id="UP000781710"/>
    </source>
</evidence>
<dbReference type="EMBL" id="PDWW01000001">
    <property type="protein sequence ID" value="KAF1727506.1"/>
    <property type="molecule type" value="Genomic_DNA"/>
</dbReference>